<keyword evidence="2" id="KW-1185">Reference proteome</keyword>
<protein>
    <submittedName>
        <fullName evidence="1">Uncharacterized protein</fullName>
    </submittedName>
</protein>
<sequence>MKYIDSRSHIGYGMYKNVSELKLTNEIQYFARLCSEENSYLMIKIPDICIVSSKLQEAIESLVDDKGQSRIRILRQRA</sequence>
<dbReference type="Proteomes" id="UP000638188">
    <property type="component" value="Unassembled WGS sequence"/>
</dbReference>
<evidence type="ECO:0000313" key="1">
    <source>
        <dbReference type="EMBL" id="GGD12846.1"/>
    </source>
</evidence>
<dbReference type="EMBL" id="BMFF01000020">
    <property type="protein sequence ID" value="GGD12846.1"/>
    <property type="molecule type" value="Genomic_DNA"/>
</dbReference>
<comment type="caution">
    <text evidence="1">The sequence shown here is derived from an EMBL/GenBank/DDBJ whole genome shotgun (WGS) entry which is preliminary data.</text>
</comment>
<reference evidence="2" key="1">
    <citation type="journal article" date="2019" name="Int. J. Syst. Evol. Microbiol.">
        <title>The Global Catalogue of Microorganisms (GCM) 10K type strain sequencing project: providing services to taxonomists for standard genome sequencing and annotation.</title>
        <authorList>
            <consortium name="The Broad Institute Genomics Platform"/>
            <consortium name="The Broad Institute Genome Sequencing Center for Infectious Disease"/>
            <person name="Wu L."/>
            <person name="Ma J."/>
        </authorList>
    </citation>
    <scope>NUCLEOTIDE SEQUENCE [LARGE SCALE GENOMIC DNA]</scope>
    <source>
        <strain evidence="2">CGMCC 1.12482</strain>
    </source>
</reference>
<gene>
    <name evidence="1" type="ORF">GCM10007418_34630</name>
</gene>
<accession>A0ABQ1Q514</accession>
<proteinExistence type="predicted"/>
<organism evidence="1 2">
    <name type="scientific">Halopseudomonas salina</name>
    <dbReference type="NCBI Taxonomy" id="1323744"/>
    <lineage>
        <taxon>Bacteria</taxon>
        <taxon>Pseudomonadati</taxon>
        <taxon>Pseudomonadota</taxon>
        <taxon>Gammaproteobacteria</taxon>
        <taxon>Pseudomonadales</taxon>
        <taxon>Pseudomonadaceae</taxon>
        <taxon>Halopseudomonas</taxon>
    </lineage>
</organism>
<name>A0ABQ1Q514_9GAMM</name>
<evidence type="ECO:0000313" key="2">
    <source>
        <dbReference type="Proteomes" id="UP000638188"/>
    </source>
</evidence>